<comment type="subunit">
    <text evidence="2">Homotrimer.</text>
</comment>
<dbReference type="PRINTS" id="PR00184">
    <property type="entry name" value="NEISSPPORIN"/>
</dbReference>
<keyword evidence="3" id="KW-0813">Transport</keyword>
<keyword evidence="9" id="KW-0472">Membrane</keyword>
<dbReference type="GO" id="GO:0009279">
    <property type="term" value="C:cell outer membrane"/>
    <property type="evidence" value="ECO:0007669"/>
    <property type="project" value="UniProtKB-SubCell"/>
</dbReference>
<keyword evidence="8" id="KW-0626">Porin</keyword>
<accession>A0A6P2GZ19</accession>
<dbReference type="CDD" id="cd00342">
    <property type="entry name" value="gram_neg_porins"/>
    <property type="match status" value="1"/>
</dbReference>
<name>A0A6P2GZ19_BURL3</name>
<dbReference type="PANTHER" id="PTHR34501:SF9">
    <property type="entry name" value="MAJOR OUTER MEMBRANE PROTEIN P.IA"/>
    <property type="match status" value="1"/>
</dbReference>
<reference evidence="14 15" key="1">
    <citation type="submission" date="2019-09" db="EMBL/GenBank/DDBJ databases">
        <authorList>
            <person name="Depoorter E."/>
        </authorList>
    </citation>
    <scope>NUCLEOTIDE SEQUENCE [LARGE SCALE GENOMIC DNA]</scope>
    <source>
        <strain evidence="14">R-15945</strain>
    </source>
</reference>
<dbReference type="GO" id="GO:0046930">
    <property type="term" value="C:pore complex"/>
    <property type="evidence" value="ECO:0007669"/>
    <property type="project" value="UniProtKB-KW"/>
</dbReference>
<protein>
    <submittedName>
        <fullName evidence="14">Porin</fullName>
    </submittedName>
</protein>
<keyword evidence="10" id="KW-0998">Cell outer membrane</keyword>
<dbReference type="AlphaFoldDB" id="A0A6P2GZ19"/>
<feature type="chain" id="PRO_5026772641" evidence="12">
    <location>
        <begin position="20"/>
        <end position="372"/>
    </location>
</feature>
<dbReference type="PANTHER" id="PTHR34501">
    <property type="entry name" value="PROTEIN YDDL-RELATED"/>
    <property type="match status" value="1"/>
</dbReference>
<evidence type="ECO:0000313" key="15">
    <source>
        <dbReference type="Proteomes" id="UP000494174"/>
    </source>
</evidence>
<organism evidence="14 15">
    <name type="scientific">Burkholderia lata (strain ATCC 17760 / DSM 23089 / LMG 22485 / NCIMB 9086 / R18194 / 383)</name>
    <dbReference type="NCBI Taxonomy" id="482957"/>
    <lineage>
        <taxon>Bacteria</taxon>
        <taxon>Pseudomonadati</taxon>
        <taxon>Pseudomonadota</taxon>
        <taxon>Betaproteobacteria</taxon>
        <taxon>Burkholderiales</taxon>
        <taxon>Burkholderiaceae</taxon>
        <taxon>Burkholderia</taxon>
        <taxon>Burkholderia cepacia complex</taxon>
    </lineage>
</organism>
<evidence type="ECO:0000256" key="9">
    <source>
        <dbReference type="ARBA" id="ARBA00023136"/>
    </source>
</evidence>
<dbReference type="Gene3D" id="2.40.160.10">
    <property type="entry name" value="Porin"/>
    <property type="match status" value="1"/>
</dbReference>
<evidence type="ECO:0000256" key="2">
    <source>
        <dbReference type="ARBA" id="ARBA00011233"/>
    </source>
</evidence>
<evidence type="ECO:0000256" key="5">
    <source>
        <dbReference type="ARBA" id="ARBA00022692"/>
    </source>
</evidence>
<proteinExistence type="predicted"/>
<comment type="subcellular location">
    <subcellularLocation>
        <location evidence="1">Cell outer membrane</location>
        <topology evidence="1">Multi-pass membrane protein</topology>
    </subcellularLocation>
</comment>
<keyword evidence="6 12" id="KW-0732">Signal</keyword>
<gene>
    <name evidence="14" type="ORF">BLA15945_00234</name>
</gene>
<keyword evidence="5" id="KW-0812">Transmembrane</keyword>
<evidence type="ECO:0000256" key="1">
    <source>
        <dbReference type="ARBA" id="ARBA00004571"/>
    </source>
</evidence>
<evidence type="ECO:0000256" key="3">
    <source>
        <dbReference type="ARBA" id="ARBA00022448"/>
    </source>
</evidence>
<dbReference type="SUPFAM" id="SSF56935">
    <property type="entry name" value="Porins"/>
    <property type="match status" value="1"/>
</dbReference>
<evidence type="ECO:0000256" key="11">
    <source>
        <dbReference type="SAM" id="MobiDB-lite"/>
    </source>
</evidence>
<dbReference type="InterPro" id="IPR002299">
    <property type="entry name" value="Porin_Neis"/>
</dbReference>
<dbReference type="InterPro" id="IPR050298">
    <property type="entry name" value="Gram-neg_bact_OMP"/>
</dbReference>
<dbReference type="InterPro" id="IPR023614">
    <property type="entry name" value="Porin_dom_sf"/>
</dbReference>
<feature type="signal peptide" evidence="12">
    <location>
        <begin position="1"/>
        <end position="19"/>
    </location>
</feature>
<evidence type="ECO:0000256" key="4">
    <source>
        <dbReference type="ARBA" id="ARBA00022452"/>
    </source>
</evidence>
<feature type="region of interest" description="Disordered" evidence="11">
    <location>
        <begin position="337"/>
        <end position="362"/>
    </location>
</feature>
<keyword evidence="4" id="KW-1134">Transmembrane beta strand</keyword>
<evidence type="ECO:0000256" key="7">
    <source>
        <dbReference type="ARBA" id="ARBA00023065"/>
    </source>
</evidence>
<evidence type="ECO:0000256" key="8">
    <source>
        <dbReference type="ARBA" id="ARBA00023114"/>
    </source>
</evidence>
<dbReference type="InterPro" id="IPR033900">
    <property type="entry name" value="Gram_neg_porin_domain"/>
</dbReference>
<evidence type="ECO:0000313" key="14">
    <source>
        <dbReference type="EMBL" id="VWB08887.1"/>
    </source>
</evidence>
<evidence type="ECO:0000256" key="10">
    <source>
        <dbReference type="ARBA" id="ARBA00023237"/>
    </source>
</evidence>
<sequence>MKRGILLGVALSWAAFAHAQSSVLVWGRLGGDVQYTSNVQTANGGAGARWAEGSDWGVNILGFKGTEDLGHGNHAMFLLESAFTPTGSLVAGLIFQRAAWVALKNDRLGTIRFGQGPMVNNYVWEFDPLLEENFGAQSFVAYRNGSRLSNGIRYLSPELHGFSFEAELNLGNSSVNFNSGDPNNAGKAGRADGFAAAYTNGDFQVRVLWDEIRNAQGKEDNLFRYSREAFVGIRNRYGPFQVQAAYTHYSAPDTPAGLSDSADLWWAGLSYDVNPALHVHGAVYTMRVGPGRWTDDHDGAARTTMLGVGCMYNLSKRTFLYSMAAHVFNSAQGNFGVNPQNPGRGPGGAGWGTNPPPGQGQSGLYAGVETLF</sequence>
<feature type="domain" description="Porin" evidence="13">
    <location>
        <begin position="11"/>
        <end position="331"/>
    </location>
</feature>
<dbReference type="EMBL" id="CABVPU010000001">
    <property type="protein sequence ID" value="VWB08887.1"/>
    <property type="molecule type" value="Genomic_DNA"/>
</dbReference>
<evidence type="ECO:0000259" key="13">
    <source>
        <dbReference type="Pfam" id="PF13609"/>
    </source>
</evidence>
<dbReference type="GO" id="GO:0006811">
    <property type="term" value="P:monoatomic ion transport"/>
    <property type="evidence" value="ECO:0007669"/>
    <property type="project" value="UniProtKB-KW"/>
</dbReference>
<evidence type="ECO:0000256" key="6">
    <source>
        <dbReference type="ARBA" id="ARBA00022729"/>
    </source>
</evidence>
<evidence type="ECO:0000256" key="12">
    <source>
        <dbReference type="SAM" id="SignalP"/>
    </source>
</evidence>
<dbReference type="RefSeq" id="WP_174966974.1">
    <property type="nucleotide sequence ID" value="NZ_CABVPU010000001.1"/>
</dbReference>
<dbReference type="GO" id="GO:0015288">
    <property type="term" value="F:porin activity"/>
    <property type="evidence" value="ECO:0007669"/>
    <property type="project" value="UniProtKB-KW"/>
</dbReference>
<keyword evidence="7" id="KW-0406">Ion transport</keyword>
<dbReference type="Pfam" id="PF13609">
    <property type="entry name" value="Porin_4"/>
    <property type="match status" value="1"/>
</dbReference>
<dbReference type="Proteomes" id="UP000494174">
    <property type="component" value="Unassembled WGS sequence"/>
</dbReference>